<dbReference type="InterPro" id="IPR052228">
    <property type="entry name" value="Sec_Metab_Biosynth_Oxidored"/>
</dbReference>
<dbReference type="Pfam" id="PF00106">
    <property type="entry name" value="adh_short"/>
    <property type="match status" value="1"/>
</dbReference>
<dbReference type="SUPFAM" id="SSF51735">
    <property type="entry name" value="NAD(P)-binding Rossmann-fold domains"/>
    <property type="match status" value="1"/>
</dbReference>
<dbReference type="AlphaFoldDB" id="A0AAV5S751"/>
<gene>
    <name evidence="2" type="ORF">DAKH74_050940</name>
</gene>
<dbReference type="GO" id="GO:0016491">
    <property type="term" value="F:oxidoreductase activity"/>
    <property type="evidence" value="ECO:0007669"/>
    <property type="project" value="UniProtKB-KW"/>
</dbReference>
<keyword evidence="1" id="KW-0560">Oxidoreductase</keyword>
<evidence type="ECO:0000256" key="1">
    <source>
        <dbReference type="ARBA" id="ARBA00023002"/>
    </source>
</evidence>
<dbReference type="InterPro" id="IPR002347">
    <property type="entry name" value="SDR_fam"/>
</dbReference>
<evidence type="ECO:0000313" key="3">
    <source>
        <dbReference type="Proteomes" id="UP001377567"/>
    </source>
</evidence>
<dbReference type="EMBL" id="BTGD01000025">
    <property type="protein sequence ID" value="GMM58477.1"/>
    <property type="molecule type" value="Genomic_DNA"/>
</dbReference>
<keyword evidence="3" id="KW-1185">Reference proteome</keyword>
<proteinExistence type="predicted"/>
<sequence>MARDNSLVWDHSIPQNLDFKTINALVVGGTGGLGRSITAELLKAGANVTVIGQTMRDEESDSLKFIKADLSSMKNAEEVAKALNDKQMTKTFTHVIFTNGIFASRARQETEEGIERDMAISYLSRYAMLNEIMDNITKHFSAGTKDMKPRVFIMAYPGTNQLGNPDDMNAEPSQYSFFQAHMNTVAANEAMVLKLAKDSKDFNIYGLNPGMVKTSIRSNLTGTGFFARLMENMMSCFQQTPEVYASKMLPLLVTPAIEDRDGTMFNNKGDAILPSEGLGQKVEDFWKASDSLLQKALSK</sequence>
<dbReference type="Gene3D" id="3.40.50.720">
    <property type="entry name" value="NAD(P)-binding Rossmann-like Domain"/>
    <property type="match status" value="1"/>
</dbReference>
<name>A0AAV5S751_MAUHU</name>
<dbReference type="PANTHER" id="PTHR47534">
    <property type="entry name" value="YALI0E05731P"/>
    <property type="match status" value="1"/>
</dbReference>
<dbReference type="InterPro" id="IPR036291">
    <property type="entry name" value="NAD(P)-bd_dom_sf"/>
</dbReference>
<accession>A0AAV5S751</accession>
<organism evidence="2 3">
    <name type="scientific">Maudiozyma humilis</name>
    <name type="common">Sour dough yeast</name>
    <name type="synonym">Kazachstania humilis</name>
    <dbReference type="NCBI Taxonomy" id="51915"/>
    <lineage>
        <taxon>Eukaryota</taxon>
        <taxon>Fungi</taxon>
        <taxon>Dikarya</taxon>
        <taxon>Ascomycota</taxon>
        <taxon>Saccharomycotina</taxon>
        <taxon>Saccharomycetes</taxon>
        <taxon>Saccharomycetales</taxon>
        <taxon>Saccharomycetaceae</taxon>
        <taxon>Maudiozyma</taxon>
    </lineage>
</organism>
<comment type="caution">
    <text evidence="2">The sequence shown here is derived from an EMBL/GenBank/DDBJ whole genome shotgun (WGS) entry which is preliminary data.</text>
</comment>
<dbReference type="PANTHER" id="PTHR47534:SF3">
    <property type="entry name" value="ALCOHOL DEHYDROGENASE-LIKE C-TERMINAL DOMAIN-CONTAINING PROTEIN"/>
    <property type="match status" value="1"/>
</dbReference>
<protein>
    <submittedName>
        <fullName evidence="2">Short-chain dehydrogenase/reductase</fullName>
    </submittedName>
</protein>
<dbReference type="Proteomes" id="UP001377567">
    <property type="component" value="Unassembled WGS sequence"/>
</dbReference>
<reference evidence="2 3" key="1">
    <citation type="journal article" date="2023" name="Elife">
        <title>Identification of key yeast species and microbe-microbe interactions impacting larval growth of Drosophila in the wild.</title>
        <authorList>
            <person name="Mure A."/>
            <person name="Sugiura Y."/>
            <person name="Maeda R."/>
            <person name="Honda K."/>
            <person name="Sakurai N."/>
            <person name="Takahashi Y."/>
            <person name="Watada M."/>
            <person name="Katoh T."/>
            <person name="Gotoh A."/>
            <person name="Gotoh Y."/>
            <person name="Taniguchi I."/>
            <person name="Nakamura K."/>
            <person name="Hayashi T."/>
            <person name="Katayama T."/>
            <person name="Uemura T."/>
            <person name="Hattori Y."/>
        </authorList>
    </citation>
    <scope>NUCLEOTIDE SEQUENCE [LARGE SCALE GENOMIC DNA]</scope>
    <source>
        <strain evidence="2 3">KH-74</strain>
    </source>
</reference>
<evidence type="ECO:0000313" key="2">
    <source>
        <dbReference type="EMBL" id="GMM58477.1"/>
    </source>
</evidence>